<keyword evidence="8" id="KW-1185">Reference proteome</keyword>
<dbReference type="InterPro" id="IPR003598">
    <property type="entry name" value="Ig_sub2"/>
</dbReference>
<dbReference type="InterPro" id="IPR036179">
    <property type="entry name" value="Ig-like_dom_sf"/>
</dbReference>
<feature type="non-terminal residue" evidence="7">
    <location>
        <position position="1"/>
    </location>
</feature>
<dbReference type="Pfam" id="PF13927">
    <property type="entry name" value="Ig_3"/>
    <property type="match status" value="3"/>
</dbReference>
<evidence type="ECO:0000256" key="4">
    <source>
        <dbReference type="ARBA" id="ARBA00023157"/>
    </source>
</evidence>
<evidence type="ECO:0000313" key="7">
    <source>
        <dbReference type="EMBL" id="OAM87166.1"/>
    </source>
</evidence>
<dbReference type="SUPFAM" id="SSF48726">
    <property type="entry name" value="Immunoglobulin"/>
    <property type="match status" value="12"/>
</dbReference>
<dbReference type="InterPro" id="IPR013098">
    <property type="entry name" value="Ig_I-set"/>
</dbReference>
<dbReference type="Gene3D" id="2.160.20.10">
    <property type="entry name" value="Single-stranded right-handed beta-helix, Pectin lyase-like"/>
    <property type="match status" value="2"/>
</dbReference>
<feature type="domain" description="Ig-like" evidence="6">
    <location>
        <begin position="852"/>
        <end position="932"/>
    </location>
</feature>
<name>A0A178IDQ3_9BACT</name>
<dbReference type="SMART" id="SM00409">
    <property type="entry name" value="IG"/>
    <property type="match status" value="12"/>
</dbReference>
<evidence type="ECO:0000256" key="1">
    <source>
        <dbReference type="ARBA" id="ARBA00022737"/>
    </source>
</evidence>
<feature type="domain" description="Ig-like" evidence="6">
    <location>
        <begin position="1561"/>
        <end position="1642"/>
    </location>
</feature>
<dbReference type="SUPFAM" id="SSF51126">
    <property type="entry name" value="Pectin lyase-like"/>
    <property type="match status" value="2"/>
</dbReference>
<dbReference type="GO" id="GO:0000272">
    <property type="term" value="P:polysaccharide catabolic process"/>
    <property type="evidence" value="ECO:0007669"/>
    <property type="project" value="UniProtKB-KW"/>
</dbReference>
<proteinExistence type="predicted"/>
<feature type="domain" description="Ig-like" evidence="6">
    <location>
        <begin position="167"/>
        <end position="251"/>
    </location>
</feature>
<feature type="domain" description="Ig-like" evidence="6">
    <location>
        <begin position="758"/>
        <end position="846"/>
    </location>
</feature>
<dbReference type="SMART" id="SM00656">
    <property type="entry name" value="Amb_all"/>
    <property type="match status" value="1"/>
</dbReference>
<feature type="domain" description="Ig-like" evidence="6">
    <location>
        <begin position="1372"/>
        <end position="1458"/>
    </location>
</feature>
<dbReference type="GO" id="GO:0042545">
    <property type="term" value="P:cell wall modification"/>
    <property type="evidence" value="ECO:0007669"/>
    <property type="project" value="InterPro"/>
</dbReference>
<dbReference type="InterPro" id="IPR003599">
    <property type="entry name" value="Ig_sub"/>
</dbReference>
<keyword evidence="4" id="KW-1015">Disulfide bond</keyword>
<dbReference type="SUPFAM" id="SSF101898">
    <property type="entry name" value="NHL repeat"/>
    <property type="match status" value="1"/>
</dbReference>
<evidence type="ECO:0000256" key="3">
    <source>
        <dbReference type="ARBA" id="ARBA00023085"/>
    </source>
</evidence>
<dbReference type="InterPro" id="IPR002022">
    <property type="entry name" value="Pec_lyase"/>
</dbReference>
<dbReference type="CDD" id="cd00096">
    <property type="entry name" value="Ig"/>
    <property type="match status" value="1"/>
</dbReference>
<feature type="domain" description="Ig-like" evidence="6">
    <location>
        <begin position="1274"/>
        <end position="1364"/>
    </location>
</feature>
<dbReference type="InterPro" id="IPR012334">
    <property type="entry name" value="Pectin_lyas_fold"/>
</dbReference>
<dbReference type="InterPro" id="IPR000070">
    <property type="entry name" value="Pectinesterase_cat"/>
</dbReference>
<dbReference type="Proteomes" id="UP000078486">
    <property type="component" value="Unassembled WGS sequence"/>
</dbReference>
<organism evidence="7 8">
    <name type="scientific">Termitidicoccus mucosus</name>
    <dbReference type="NCBI Taxonomy" id="1184151"/>
    <lineage>
        <taxon>Bacteria</taxon>
        <taxon>Pseudomonadati</taxon>
        <taxon>Verrucomicrobiota</taxon>
        <taxon>Opitutia</taxon>
        <taxon>Opitutales</taxon>
        <taxon>Opitutaceae</taxon>
        <taxon>Termitidicoccus</taxon>
    </lineage>
</organism>
<keyword evidence="5" id="KW-0456">Lyase</keyword>
<feature type="domain" description="Ig-like" evidence="6">
    <location>
        <begin position="1463"/>
        <end position="1556"/>
    </location>
</feature>
<keyword evidence="3" id="KW-0063">Aspartyl esterase</keyword>
<dbReference type="Gene3D" id="2.60.40.10">
    <property type="entry name" value="Immunoglobulins"/>
    <property type="match status" value="12"/>
</dbReference>
<gene>
    <name evidence="7" type="ORF">AW736_24995</name>
</gene>
<dbReference type="Gene3D" id="2.40.10.500">
    <property type="match status" value="1"/>
</dbReference>
<sequence>FDSDDVLTYQWRKDGTNINPAVNLSATTAALTLTGLAADDAGSYDCVVTNYGGDTPTSATALTVTAGAVAPSIGAQPTAQTADTSAAATLAVTANGTSPLAYVWQKSTSGADTGFTDLADSAGITGAATASLAFAGVTTADAGWYRVKITNTAGDITSNAVTLTVAPVITTPPAGAVVTPGGAASLSVTADAGPALAPFAPTYVWKRDGVTVTDGAGISGAITATLSFASFSAANSGNYTVTVANAAGSVTSDPVYLGTPAAMTAALWPANGASGVNPDTPLKLTFTGGTPARGDIGRVIIRDADDDSIVDTIDLSALETVNYGDADHGGYVKTGVVQDLTTIHYQPVSIHADGMVLITRPGGFGLAYGKTYYVTVEPGVIFDTAGGTWPGVSSATAWRFSTRAAAPDLASRVITVAADGTGDFTTVQAALDQVPQNNTAATPYTINIQPGFYYENLALRQNRGFVTLKGTGAARTDTVLSHGWCNVSGPMSAAFIAYVDDLRMENLTIENTAGETAGQQRALASVNKRLVFDNVLLKGWQDTLCLRDGSVSYFRDCEIWGSVDFIYDGGTALFDHCDLVTIRDGTSPAAPSTNYNNPYGLVFLDCRLLKGRVATGHPYDVTAGSCTLMRPWYPDGHTAYINCQLDDHISLKGWSEWDNRENTCRAIEIGSTLIAGGAAPAPAERQAAGAYWLNTTDPDYTGSQAANDTSLAPPSGHLNRVAVAAEKLTAAYYSIEAIFGNNPYYASAIGAWRPTVAPRILAQPQSQSAAPGATITLAAGAFGLPDGTWQWYKGATPVADGGNISGATTATLTLANAQPGDSGDYHAVVTNSLGSAASATAAVTISATLTAPAITTQPSSQTVDAGDPVTFTVAASGDPAPSYQWYKDAAPVVSATNATFTIIGTQPSDAGSYYVTATNTQGSATSDTVTLTVNGGGAPAITAQPVSQITAAGSPVTLSVSATGATGYQWYKDGVAIPGATGATLTISIPTSADAGSYYCVINGAGGETTSATVTLTVEGATAPQAVFVKLSTDTAPAAGVVTAATTFEIAAQGSGWDYSAAAPFPGITWNKILKPASADEVNAKNASVGDFLPFSTASATALTAPDGLPTPVTLTMHLGVGNIRDRVEPSNGSGANTTLGPAALMAQAWRVYDGSQTLRFTLDGLPAGTHYLVYFYGASLGRGARFTLADANIAAPAASWLLTNGTSGNGEVFASADGIIGPKPAATPGDSVNNTEKPWGVLHAIADTDSKLTFTASKGNDTYINGFQLIPYPKAVIVAQPAAAAYVAEGDNTTLSVIAAGLGDETLTYQWRKDGVPINTATNPTANTASLAITGAQPADAGSYDCVVTNLGGSVISEPCALALTAGTGAPSIVLQPAAQTGAAGDTGSLSVAAGGQPPLTYTWQKSVTAADSGFADIPGASSASALAFASLTTADAGWYRVKITNALGEITSDAVTLIVAPVFTAQPASAVTSAGATATLTVTADTGIAAAPFAPSYAWFKDGSVTPLADGGNISGATTATLQLTAFSAADAGSYTVVVANTAGSVTSAAATLQLPVAPAITTQPAASQAILAGWPATFTAAASGVPAPEWQWYKDGAAIASATAATYTITSAAESDSGSYHAVAANMAGSATTSASVLTVRDLTGPAVTGDGYASGVTGGAGGPAYEVTTAADLNAKLQLAGPAIIIVSGTIDVRPLSSSKRVDVGSNKTLQGANAAATIIGRVNINNVQNVIVRGLNITNPGTIPSTTEFPRYEDGGDGVTIQNATGVLVTHCTFYDCADGMCDLTYTVRDATVSWCKFYYPTQANHRFTMILGNEATPADTPVTATLHHNWWADRCDQRMPAAGAAQAHMYGNYFSCAGNSYASNARGTTQILIEHSYYNGVKDPVGKSDATAAFRTINNTYNNTTGTKDPGTDIVPVPPYSYTLPDTADVPALIQQYAGNTAGAWSDHPAPAAPVAITGLPEVFFPGATITLAASVPDGAGYQWRRNNFEITGATSETLTLANIQGPQTGVYTVAVTDATGRTVVSAPVTLAFGDAPSFTGETGGPAPVVSGKNITLRPAITGTVTSYQWQRWDAGAGEWVNVGDNDTYSGSATGALTIQNVTGGAAGQYRLVVTNPTGSVTTEPYAVTVTPVVFAWPSGVAVDAFGDVYVSDASASIIRRVTATGSAALYAGIPGAAGSADGAFGQSTFNSPGALAIDAAGNLYVADTGNATVRRVGRDLAVLTLAGDPAARGNRDGIGNAALFASPNGISFDRATGVTYVADTNNHTIRVLTPRALNNGVFVGNTVATFAGVPGQSGDSDALLVESGTTFVVGGTARFNHPGAVAVSGSFLYIADTGNHTIRRLTLPARADREPPPYEVVTLAGTPGVNGSDDGTGLEALFASPKAIVADAAGANLYVADTGNHTIRRVTAAGVVTTLAGLPGVSGQGDGDGSVALFNQPAALALDVSGSHLYVADIGNTAVRRITLGGATAVVSTLSVIAADDSTLPPSGTLPPFTPTSKGSGGGAPSPWFLAVLAALAFLRSVRKKR</sequence>
<dbReference type="GO" id="GO:0016829">
    <property type="term" value="F:lyase activity"/>
    <property type="evidence" value="ECO:0007669"/>
    <property type="project" value="UniProtKB-KW"/>
</dbReference>
<dbReference type="Pfam" id="PF01095">
    <property type="entry name" value="Pectinesterase"/>
    <property type="match status" value="1"/>
</dbReference>
<evidence type="ECO:0000313" key="8">
    <source>
        <dbReference type="Proteomes" id="UP000078486"/>
    </source>
</evidence>
<dbReference type="Pfam" id="PF13895">
    <property type="entry name" value="Ig_2"/>
    <property type="match status" value="1"/>
</dbReference>
<dbReference type="STRING" id="1184151.AW736_24995"/>
<evidence type="ECO:0000256" key="2">
    <source>
        <dbReference type="ARBA" id="ARBA00022801"/>
    </source>
</evidence>
<dbReference type="GO" id="GO:0016020">
    <property type="term" value="C:membrane"/>
    <property type="evidence" value="ECO:0007669"/>
    <property type="project" value="UniProtKB-SubCell"/>
</dbReference>
<feature type="domain" description="Ig-like" evidence="6">
    <location>
        <begin position="1"/>
        <end position="65"/>
    </location>
</feature>
<dbReference type="GO" id="GO:0005576">
    <property type="term" value="C:extracellular region"/>
    <property type="evidence" value="ECO:0007669"/>
    <property type="project" value="UniProtKB-SubCell"/>
</dbReference>
<dbReference type="GO" id="GO:0098609">
    <property type="term" value="P:cell-cell adhesion"/>
    <property type="evidence" value="ECO:0007669"/>
    <property type="project" value="TreeGrafter"/>
</dbReference>
<dbReference type="PROSITE" id="PS50835">
    <property type="entry name" value="IG_LIKE"/>
    <property type="match status" value="10"/>
</dbReference>
<dbReference type="SMART" id="SM00408">
    <property type="entry name" value="IGc2"/>
    <property type="match status" value="9"/>
</dbReference>
<evidence type="ECO:0000259" key="6">
    <source>
        <dbReference type="PROSITE" id="PS50835"/>
    </source>
</evidence>
<dbReference type="InterPro" id="IPR011042">
    <property type="entry name" value="6-blade_b-propeller_TolB-like"/>
</dbReference>
<dbReference type="InterPro" id="IPR011050">
    <property type="entry name" value="Pectin_lyase_fold/virulence"/>
</dbReference>
<dbReference type="PANTHER" id="PTHR44170:SF46">
    <property type="entry name" value="PROTEIN SIDEKICK"/>
    <property type="match status" value="1"/>
</dbReference>
<comment type="caution">
    <text evidence="7">The sequence shown here is derived from an EMBL/GenBank/DDBJ whole genome shotgun (WGS) entry which is preliminary data.</text>
</comment>
<keyword evidence="2" id="KW-0378">Hydrolase</keyword>
<dbReference type="Gene3D" id="2.120.10.30">
    <property type="entry name" value="TolB, C-terminal domain"/>
    <property type="match status" value="2"/>
</dbReference>
<protein>
    <recommendedName>
        <fullName evidence="6">Ig-like domain-containing protein</fullName>
    </recommendedName>
</protein>
<dbReference type="PANTHER" id="PTHR44170">
    <property type="entry name" value="PROTEIN SIDEKICK"/>
    <property type="match status" value="1"/>
</dbReference>
<feature type="domain" description="Ig-like" evidence="6">
    <location>
        <begin position="939"/>
        <end position="1015"/>
    </location>
</feature>
<evidence type="ECO:0000256" key="5">
    <source>
        <dbReference type="ARBA" id="ARBA00023239"/>
    </source>
</evidence>
<reference evidence="7 8" key="1">
    <citation type="submission" date="2016-01" db="EMBL/GenBank/DDBJ databases">
        <title>High potential of lignocellulose degradation of a new Verrucomicrobia species.</title>
        <authorList>
            <person name="Wang Y."/>
            <person name="Shi Y."/>
            <person name="Qiu Z."/>
            <person name="Liu S."/>
            <person name="Yang H."/>
        </authorList>
    </citation>
    <scope>NUCLEOTIDE SEQUENCE [LARGE SCALE GENOMIC DNA]</scope>
    <source>
        <strain evidence="7 8">TSB47</strain>
    </source>
</reference>
<dbReference type="InterPro" id="IPR007110">
    <property type="entry name" value="Ig-like_dom"/>
</dbReference>
<keyword evidence="1" id="KW-0677">Repeat</keyword>
<dbReference type="EMBL" id="LRRQ01000180">
    <property type="protein sequence ID" value="OAM87166.1"/>
    <property type="molecule type" value="Genomic_DNA"/>
</dbReference>
<dbReference type="Pfam" id="PF07679">
    <property type="entry name" value="I-set"/>
    <property type="match status" value="2"/>
</dbReference>
<dbReference type="InterPro" id="IPR013783">
    <property type="entry name" value="Ig-like_fold"/>
</dbReference>
<feature type="domain" description="Ig-like" evidence="6">
    <location>
        <begin position="71"/>
        <end position="164"/>
    </location>
</feature>
<accession>A0A178IDQ3</accession>
<dbReference type="GO" id="GO:0030599">
    <property type="term" value="F:pectinesterase activity"/>
    <property type="evidence" value="ECO:0007669"/>
    <property type="project" value="InterPro"/>
</dbReference>